<dbReference type="Proteomes" id="UP000642673">
    <property type="component" value="Unassembled WGS sequence"/>
</dbReference>
<evidence type="ECO:0000256" key="1">
    <source>
        <dbReference type="SAM" id="MobiDB-lite"/>
    </source>
</evidence>
<name>A0ABQ3F3C0_9ACTN</name>
<reference evidence="3" key="1">
    <citation type="journal article" date="2019" name="Int. J. Syst. Evol. Microbiol.">
        <title>The Global Catalogue of Microorganisms (GCM) 10K type strain sequencing project: providing services to taxonomists for standard genome sequencing and annotation.</title>
        <authorList>
            <consortium name="The Broad Institute Genomics Platform"/>
            <consortium name="The Broad Institute Genome Sequencing Center for Infectious Disease"/>
            <person name="Wu L."/>
            <person name="Ma J."/>
        </authorList>
    </citation>
    <scope>NUCLEOTIDE SEQUENCE [LARGE SCALE GENOMIC DNA]</scope>
    <source>
        <strain evidence="3">JCM 4738</strain>
    </source>
</reference>
<feature type="region of interest" description="Disordered" evidence="1">
    <location>
        <begin position="62"/>
        <end position="89"/>
    </location>
</feature>
<evidence type="ECO:0000313" key="3">
    <source>
        <dbReference type="Proteomes" id="UP000642673"/>
    </source>
</evidence>
<gene>
    <name evidence="2" type="ORF">GCM10010347_43090</name>
</gene>
<comment type="caution">
    <text evidence="2">The sequence shown here is derived from an EMBL/GenBank/DDBJ whole genome shotgun (WGS) entry which is preliminary data.</text>
</comment>
<accession>A0ABQ3F3C0</accession>
<feature type="compositionally biased region" description="Basic and acidic residues" evidence="1">
    <location>
        <begin position="62"/>
        <end position="74"/>
    </location>
</feature>
<proteinExistence type="predicted"/>
<protein>
    <submittedName>
        <fullName evidence="2">Uncharacterized protein</fullName>
    </submittedName>
</protein>
<sequence length="89" mass="10180">MVHRFGPRPLWTVQPSQGRGYKIAKLLKPIYTAPAEEPALERFAEFAEARARKYPAIVRLGEHHQRDRVRERQDPAGGQGTRALPERPP</sequence>
<keyword evidence="3" id="KW-1185">Reference proteome</keyword>
<dbReference type="EMBL" id="BMVP01000008">
    <property type="protein sequence ID" value="GHB68328.1"/>
    <property type="molecule type" value="Genomic_DNA"/>
</dbReference>
<organism evidence="2 3">
    <name type="scientific">Streptomyces cirratus</name>
    <dbReference type="NCBI Taxonomy" id="68187"/>
    <lineage>
        <taxon>Bacteria</taxon>
        <taxon>Bacillati</taxon>
        <taxon>Actinomycetota</taxon>
        <taxon>Actinomycetes</taxon>
        <taxon>Kitasatosporales</taxon>
        <taxon>Streptomycetaceae</taxon>
        <taxon>Streptomyces</taxon>
    </lineage>
</organism>
<evidence type="ECO:0000313" key="2">
    <source>
        <dbReference type="EMBL" id="GHB68328.1"/>
    </source>
</evidence>